<dbReference type="InterPro" id="IPR045073">
    <property type="entry name" value="Omega/Tau-like"/>
</dbReference>
<dbReference type="PANTHER" id="PTHR43968:SF6">
    <property type="entry name" value="GLUTATHIONE S-TRANSFERASE OMEGA"/>
    <property type="match status" value="1"/>
</dbReference>
<dbReference type="InterPro" id="IPR010987">
    <property type="entry name" value="Glutathione-S-Trfase_C-like"/>
</dbReference>
<dbReference type="Gene3D" id="1.20.1050.10">
    <property type="match status" value="1"/>
</dbReference>
<evidence type="ECO:0000256" key="2">
    <source>
        <dbReference type="ARBA" id="ARBA00022679"/>
    </source>
</evidence>
<feature type="domain" description="GST C-terminal" evidence="5">
    <location>
        <begin position="85"/>
        <end position="208"/>
    </location>
</feature>
<reference evidence="6" key="1">
    <citation type="submission" date="2023-03" db="EMBL/GenBank/DDBJ databases">
        <title>Chitinimonas shenzhenensis gen. nov., sp. nov., a novel member of family Burkholderiaceae isolated from activated sludge collected in Shen Zhen, China.</title>
        <authorList>
            <person name="Wang X."/>
        </authorList>
    </citation>
    <scope>NUCLEOTIDE SEQUENCE</scope>
    <source>
        <strain evidence="6">DQS-5</strain>
    </source>
</reference>
<comment type="caution">
    <text evidence="6">The sequence shown here is derived from an EMBL/GenBank/DDBJ whole genome shotgun (WGS) entry which is preliminary data.</text>
</comment>
<dbReference type="InterPro" id="IPR040079">
    <property type="entry name" value="Glutathione_S-Trfase"/>
</dbReference>
<dbReference type="SFLD" id="SFLDG00358">
    <property type="entry name" value="Main_(cytGST)"/>
    <property type="match status" value="1"/>
</dbReference>
<dbReference type="PROSITE" id="PS50405">
    <property type="entry name" value="GST_CTER"/>
    <property type="match status" value="1"/>
</dbReference>
<keyword evidence="7" id="KW-1185">Reference proteome</keyword>
<sequence>MPASLNLYSHVLCPYVQRVAIVLHEKGAAFKRHDIDLANKPDWFLRLSPLGKTPVLLADDQPVFESAVICEYLEDTLQPSLHPAEPLLRARHRAWVEFGSSVLNQIGAFYNAQDQAALADKARALRQSFERLEAELANGPYFSGNDFCMVDAAFGPVFRYFEVFDQIADFGFFSGLPKVNTWRQALAHRPSVQQAAHAEYAGRLQAFLRARGSALSSQMTEAVA</sequence>
<gene>
    <name evidence="6" type="ORF">PZA18_12310</name>
</gene>
<accession>A0ABT7DXP3</accession>
<dbReference type="CDD" id="cd00570">
    <property type="entry name" value="GST_N_family"/>
    <property type="match status" value="1"/>
</dbReference>
<dbReference type="SUPFAM" id="SSF47616">
    <property type="entry name" value="GST C-terminal domain-like"/>
    <property type="match status" value="1"/>
</dbReference>
<dbReference type="InterPro" id="IPR036282">
    <property type="entry name" value="Glutathione-S-Trfase_C_sf"/>
</dbReference>
<keyword evidence="2" id="KW-0808">Transferase</keyword>
<protein>
    <recommendedName>
        <fullName evidence="1">glutathione transferase</fullName>
        <ecNumber evidence="1">2.5.1.18</ecNumber>
    </recommendedName>
</protein>
<dbReference type="Gene3D" id="3.40.30.10">
    <property type="entry name" value="Glutaredoxin"/>
    <property type="match status" value="1"/>
</dbReference>
<name>A0ABT7DXP3_9NEIS</name>
<comment type="catalytic activity">
    <reaction evidence="3">
        <text>RX + glutathione = an S-substituted glutathione + a halide anion + H(+)</text>
        <dbReference type="Rhea" id="RHEA:16437"/>
        <dbReference type="ChEBI" id="CHEBI:15378"/>
        <dbReference type="ChEBI" id="CHEBI:16042"/>
        <dbReference type="ChEBI" id="CHEBI:17792"/>
        <dbReference type="ChEBI" id="CHEBI:57925"/>
        <dbReference type="ChEBI" id="CHEBI:90779"/>
        <dbReference type="EC" id="2.5.1.18"/>
    </reaction>
</comment>
<evidence type="ECO:0000313" key="7">
    <source>
        <dbReference type="Proteomes" id="UP001172778"/>
    </source>
</evidence>
<dbReference type="RefSeq" id="WP_284101139.1">
    <property type="nucleotide sequence ID" value="NZ_JARRAF010000012.1"/>
</dbReference>
<dbReference type="Proteomes" id="UP001172778">
    <property type="component" value="Unassembled WGS sequence"/>
</dbReference>
<evidence type="ECO:0000313" key="6">
    <source>
        <dbReference type="EMBL" id="MDK2124828.1"/>
    </source>
</evidence>
<dbReference type="InterPro" id="IPR004045">
    <property type="entry name" value="Glutathione_S-Trfase_N"/>
</dbReference>
<dbReference type="CDD" id="cd00299">
    <property type="entry name" value="GST_C_family"/>
    <property type="match status" value="1"/>
</dbReference>
<evidence type="ECO:0000256" key="1">
    <source>
        <dbReference type="ARBA" id="ARBA00012452"/>
    </source>
</evidence>
<evidence type="ECO:0000259" key="4">
    <source>
        <dbReference type="PROSITE" id="PS50404"/>
    </source>
</evidence>
<dbReference type="InterPro" id="IPR036249">
    <property type="entry name" value="Thioredoxin-like_sf"/>
</dbReference>
<dbReference type="SUPFAM" id="SSF52833">
    <property type="entry name" value="Thioredoxin-like"/>
    <property type="match status" value="1"/>
</dbReference>
<dbReference type="PANTHER" id="PTHR43968">
    <property type="match status" value="1"/>
</dbReference>
<dbReference type="SFLD" id="SFLDG01152">
    <property type="entry name" value="Main.3:_Omega-_and_Tau-like"/>
    <property type="match status" value="1"/>
</dbReference>
<proteinExistence type="predicted"/>
<dbReference type="SFLD" id="SFLDS00019">
    <property type="entry name" value="Glutathione_Transferase_(cytos"/>
    <property type="match status" value="1"/>
</dbReference>
<feature type="domain" description="GST N-terminal" evidence="4">
    <location>
        <begin position="3"/>
        <end position="81"/>
    </location>
</feature>
<dbReference type="Pfam" id="PF13409">
    <property type="entry name" value="GST_N_2"/>
    <property type="match status" value="1"/>
</dbReference>
<evidence type="ECO:0000256" key="3">
    <source>
        <dbReference type="ARBA" id="ARBA00047960"/>
    </source>
</evidence>
<dbReference type="InterPro" id="IPR050983">
    <property type="entry name" value="GST_Omega/HSP26"/>
</dbReference>
<dbReference type="EC" id="2.5.1.18" evidence="1"/>
<organism evidence="6 7">
    <name type="scientific">Parachitinimonas caeni</name>
    <dbReference type="NCBI Taxonomy" id="3031301"/>
    <lineage>
        <taxon>Bacteria</taxon>
        <taxon>Pseudomonadati</taxon>
        <taxon>Pseudomonadota</taxon>
        <taxon>Betaproteobacteria</taxon>
        <taxon>Neisseriales</taxon>
        <taxon>Chitinibacteraceae</taxon>
        <taxon>Parachitinimonas</taxon>
    </lineage>
</organism>
<dbReference type="Pfam" id="PF13410">
    <property type="entry name" value="GST_C_2"/>
    <property type="match status" value="1"/>
</dbReference>
<dbReference type="PROSITE" id="PS50404">
    <property type="entry name" value="GST_NTER"/>
    <property type="match status" value="1"/>
</dbReference>
<dbReference type="EMBL" id="JARRAF010000012">
    <property type="protein sequence ID" value="MDK2124828.1"/>
    <property type="molecule type" value="Genomic_DNA"/>
</dbReference>
<evidence type="ECO:0000259" key="5">
    <source>
        <dbReference type="PROSITE" id="PS50405"/>
    </source>
</evidence>